<keyword evidence="2 3" id="KW-0539">Nucleus</keyword>
<dbReference type="InterPro" id="IPR036390">
    <property type="entry name" value="WH_DNA-bd_sf"/>
</dbReference>
<dbReference type="SUPFAM" id="SSF46785">
    <property type="entry name" value="Winged helix' DNA-binding domain"/>
    <property type="match status" value="1"/>
</dbReference>
<evidence type="ECO:0000256" key="3">
    <source>
        <dbReference type="PROSITE-ProRule" id="PRU00089"/>
    </source>
</evidence>
<evidence type="ECO:0000256" key="2">
    <source>
        <dbReference type="ARBA" id="ARBA00023242"/>
    </source>
</evidence>
<dbReference type="Pfam" id="PF00250">
    <property type="entry name" value="Forkhead"/>
    <property type="match status" value="1"/>
</dbReference>
<feature type="compositionally biased region" description="Acidic residues" evidence="4">
    <location>
        <begin position="30"/>
        <end position="42"/>
    </location>
</feature>
<dbReference type="InterPro" id="IPR050211">
    <property type="entry name" value="FOX_domain-containing"/>
</dbReference>
<name>A0ABN7ADE3_9HEMI</name>
<dbReference type="Proteomes" id="UP001307889">
    <property type="component" value="Chromosome 2"/>
</dbReference>
<dbReference type="InterPro" id="IPR018122">
    <property type="entry name" value="TF_fork_head_CS_1"/>
</dbReference>
<dbReference type="CDD" id="cd20048">
    <property type="entry name" value="FH_FOXD4-like"/>
    <property type="match status" value="1"/>
</dbReference>
<dbReference type="PROSITE" id="PS00657">
    <property type="entry name" value="FORK_HEAD_1"/>
    <property type="match status" value="1"/>
</dbReference>
<feature type="DNA-binding region" description="Fork-head" evidence="3">
    <location>
        <begin position="86"/>
        <end position="180"/>
    </location>
</feature>
<evidence type="ECO:0000313" key="6">
    <source>
        <dbReference type="EMBL" id="BES90295.1"/>
    </source>
</evidence>
<evidence type="ECO:0000256" key="4">
    <source>
        <dbReference type="SAM" id="MobiDB-lite"/>
    </source>
</evidence>
<accession>A0ABN7ADE3</accession>
<dbReference type="PRINTS" id="PR00053">
    <property type="entry name" value="FORKHEAD"/>
</dbReference>
<gene>
    <name evidence="6" type="ORF">NTJ_03104</name>
</gene>
<dbReference type="Gene3D" id="1.10.10.10">
    <property type="entry name" value="Winged helix-like DNA-binding domain superfamily/Winged helix DNA-binding domain"/>
    <property type="match status" value="1"/>
</dbReference>
<dbReference type="SMART" id="SM00339">
    <property type="entry name" value="FH"/>
    <property type="match status" value="1"/>
</dbReference>
<keyword evidence="1 3" id="KW-0238">DNA-binding</keyword>
<dbReference type="InterPro" id="IPR001766">
    <property type="entry name" value="Fork_head_dom"/>
</dbReference>
<proteinExistence type="predicted"/>
<dbReference type="InterPro" id="IPR030456">
    <property type="entry name" value="TF_fork_head_CS_2"/>
</dbReference>
<feature type="compositionally biased region" description="Pro residues" evidence="4">
    <location>
        <begin position="279"/>
        <end position="296"/>
    </location>
</feature>
<evidence type="ECO:0000256" key="1">
    <source>
        <dbReference type="ARBA" id="ARBA00023125"/>
    </source>
</evidence>
<protein>
    <submittedName>
        <fullName evidence="6">Forkhead box protein</fullName>
    </submittedName>
</protein>
<evidence type="ECO:0000313" key="7">
    <source>
        <dbReference type="Proteomes" id="UP001307889"/>
    </source>
</evidence>
<keyword evidence="7" id="KW-1185">Reference proteome</keyword>
<feature type="region of interest" description="Disordered" evidence="4">
    <location>
        <begin position="29"/>
        <end position="84"/>
    </location>
</feature>
<reference evidence="6 7" key="1">
    <citation type="submission" date="2023-09" db="EMBL/GenBank/DDBJ databases">
        <title>Nesidiocoris tenuis whole genome shotgun sequence.</title>
        <authorList>
            <person name="Shibata T."/>
            <person name="Shimoda M."/>
            <person name="Kobayashi T."/>
            <person name="Uehara T."/>
        </authorList>
    </citation>
    <scope>NUCLEOTIDE SEQUENCE [LARGE SCALE GENOMIC DNA]</scope>
    <source>
        <strain evidence="6 7">Japan</strain>
    </source>
</reference>
<dbReference type="PROSITE" id="PS00658">
    <property type="entry name" value="FORK_HEAD_2"/>
    <property type="match status" value="1"/>
</dbReference>
<feature type="domain" description="Fork-head" evidence="5">
    <location>
        <begin position="86"/>
        <end position="180"/>
    </location>
</feature>
<dbReference type="EMBL" id="AP028910">
    <property type="protein sequence ID" value="BES90295.1"/>
    <property type="molecule type" value="Genomic_DNA"/>
</dbReference>
<organism evidence="6 7">
    <name type="scientific">Nesidiocoris tenuis</name>
    <dbReference type="NCBI Taxonomy" id="355587"/>
    <lineage>
        <taxon>Eukaryota</taxon>
        <taxon>Metazoa</taxon>
        <taxon>Ecdysozoa</taxon>
        <taxon>Arthropoda</taxon>
        <taxon>Hexapoda</taxon>
        <taxon>Insecta</taxon>
        <taxon>Pterygota</taxon>
        <taxon>Neoptera</taxon>
        <taxon>Paraneoptera</taxon>
        <taxon>Hemiptera</taxon>
        <taxon>Heteroptera</taxon>
        <taxon>Panheteroptera</taxon>
        <taxon>Cimicomorpha</taxon>
        <taxon>Miridae</taxon>
        <taxon>Dicyphina</taxon>
        <taxon>Nesidiocoris</taxon>
    </lineage>
</organism>
<dbReference type="InterPro" id="IPR036388">
    <property type="entry name" value="WH-like_DNA-bd_sf"/>
</dbReference>
<dbReference type="PANTHER" id="PTHR11829:SF402">
    <property type="entry name" value="FORK HEAD DOMAIN-CONTAINING PROTEIN FD3-RELATED"/>
    <property type="match status" value="1"/>
</dbReference>
<sequence>MIVGYRVEVMEYEAPLDLRDRVSPAAAVDSDQDVNVDSDDDTTTSSTAVAQLQSPTGGILSSPGQDEVKKSPTNSSSSSSSSALVKPPYSYIALITMAILQSPHKKLTLSGICEFIMTRFPYYREKFPAWQNSIRHNLSLNDCFIKIPREPGNPGKGNYWTLDPMAEDMFDNGSFLRRRKRYKRQPPDFLLRDQGAFLAPPPGVHGHYSYLPAGHLAHHHHHGGPHHHHHGGHVPLLPPAELARLSLGLLTATTGNVAAAAAAAAAIQLPCKPVAVAAPKPPPATPPRGTTRPPPAFTIESLIGRSEAPSPPPPPPSVTRSFDSAFTPLHTAAAWAR</sequence>
<dbReference type="PANTHER" id="PTHR11829">
    <property type="entry name" value="FORKHEAD BOX PROTEIN"/>
    <property type="match status" value="1"/>
</dbReference>
<feature type="region of interest" description="Disordered" evidence="4">
    <location>
        <begin position="278"/>
        <end position="297"/>
    </location>
</feature>
<evidence type="ECO:0000259" key="5">
    <source>
        <dbReference type="PROSITE" id="PS50039"/>
    </source>
</evidence>
<dbReference type="PROSITE" id="PS50039">
    <property type="entry name" value="FORK_HEAD_3"/>
    <property type="match status" value="1"/>
</dbReference>
<feature type="region of interest" description="Disordered" evidence="4">
    <location>
        <begin position="302"/>
        <end position="324"/>
    </location>
</feature>
<comment type="subcellular location">
    <subcellularLocation>
        <location evidence="3">Nucleus</location>
    </subcellularLocation>
</comment>